<gene>
    <name evidence="2" type="ORF">GCM10010468_15770</name>
</gene>
<dbReference type="EMBL" id="BAAAUV010000003">
    <property type="protein sequence ID" value="GAA3202206.1"/>
    <property type="molecule type" value="Genomic_DNA"/>
</dbReference>
<dbReference type="Proteomes" id="UP001501237">
    <property type="component" value="Unassembled WGS sequence"/>
</dbReference>
<evidence type="ECO:0000256" key="1">
    <source>
        <dbReference type="SAM" id="MobiDB-lite"/>
    </source>
</evidence>
<accession>A0ABP6Q390</accession>
<feature type="region of interest" description="Disordered" evidence="1">
    <location>
        <begin position="181"/>
        <end position="219"/>
    </location>
</feature>
<feature type="region of interest" description="Disordered" evidence="1">
    <location>
        <begin position="368"/>
        <end position="407"/>
    </location>
</feature>
<feature type="compositionally biased region" description="Pro residues" evidence="1">
    <location>
        <begin position="303"/>
        <end position="321"/>
    </location>
</feature>
<name>A0ABP6Q390_9ACTN</name>
<evidence type="ECO:0000313" key="3">
    <source>
        <dbReference type="Proteomes" id="UP001501237"/>
    </source>
</evidence>
<proteinExistence type="predicted"/>
<reference evidence="3" key="1">
    <citation type="journal article" date="2019" name="Int. J. Syst. Evol. Microbiol.">
        <title>The Global Catalogue of Microorganisms (GCM) 10K type strain sequencing project: providing services to taxonomists for standard genome sequencing and annotation.</title>
        <authorList>
            <consortium name="The Broad Institute Genomics Platform"/>
            <consortium name="The Broad Institute Genome Sequencing Center for Infectious Disease"/>
            <person name="Wu L."/>
            <person name="Ma J."/>
        </authorList>
    </citation>
    <scope>NUCLEOTIDE SEQUENCE [LARGE SCALE GENOMIC DNA]</scope>
    <source>
        <strain evidence="3">JCM 9377</strain>
    </source>
</reference>
<feature type="compositionally biased region" description="Low complexity" evidence="1">
    <location>
        <begin position="368"/>
        <end position="378"/>
    </location>
</feature>
<evidence type="ECO:0000313" key="2">
    <source>
        <dbReference type="EMBL" id="GAA3202206.1"/>
    </source>
</evidence>
<dbReference type="RefSeq" id="WP_344823961.1">
    <property type="nucleotide sequence ID" value="NZ_BAAAUV010000003.1"/>
</dbReference>
<feature type="region of interest" description="Disordered" evidence="1">
    <location>
        <begin position="77"/>
        <end position="137"/>
    </location>
</feature>
<keyword evidence="3" id="KW-1185">Reference proteome</keyword>
<comment type="caution">
    <text evidence="2">The sequence shown here is derived from an EMBL/GenBank/DDBJ whole genome shotgun (WGS) entry which is preliminary data.</text>
</comment>
<feature type="compositionally biased region" description="Pro residues" evidence="1">
    <location>
        <begin position="379"/>
        <end position="389"/>
    </location>
</feature>
<feature type="compositionally biased region" description="Low complexity" evidence="1">
    <location>
        <begin position="127"/>
        <end position="137"/>
    </location>
</feature>
<protein>
    <submittedName>
        <fullName evidence="2">Uncharacterized protein</fullName>
    </submittedName>
</protein>
<feature type="compositionally biased region" description="Pro residues" evidence="1">
    <location>
        <begin position="182"/>
        <end position="196"/>
    </location>
</feature>
<sequence length="570" mass="58066">MSGPDDGPNGAENDGTVPSFPSAPPSFGHRSAEPTAPQQVQGPPPTPWWQQAEAQAQAQALPYDDVLVAGPAFDAANARASVPPPGDSDDAPILEPDAIHPPGTAPTAANPLPLAPLDDEPSLPRPSFDAAASSHLDSAAPVTGLAADQTLLDAAVFTQPQQTQPQQTRPPWGTLAVAAAPEEPPAAPAEPEPAVPEAPAAVAAEEAAEPLPEPEAADASAAPVLTKLDGIPVKPALEAAPRQAALAAPAGAEQTLLDASVPAPAAAGSLDGVLQWGGASASAAGGPTVMDLAAARPPVMMPPSPAFGLPQAPPPPPPAPPVQQHAPKRKKKAAKRAKYAAVALVPALVIAGAAAVVLTRSNSGEAKTVAQPSASVPAVPVPVPTTPAPEPEESAPPVKQKTGSAADSYKTDEKLTLARFFGGKEIKVSAHAFLLDARSLNDRCDYTARGAMVKALKTGNCLGVARATYLTRNKRIGVTVGVVAMPTKAVATKTRAVANPGKLDWFVGLPGKHTKNVMDPDGYATTSSAGRYVLYAYVRYISGPPPAPNDRQLAKVAQGFLIYLNQPLRG</sequence>
<feature type="compositionally biased region" description="Low complexity" evidence="1">
    <location>
        <begin position="101"/>
        <end position="116"/>
    </location>
</feature>
<organism evidence="2 3">
    <name type="scientific">Actinocorallia longicatena</name>
    <dbReference type="NCBI Taxonomy" id="111803"/>
    <lineage>
        <taxon>Bacteria</taxon>
        <taxon>Bacillati</taxon>
        <taxon>Actinomycetota</taxon>
        <taxon>Actinomycetes</taxon>
        <taxon>Streptosporangiales</taxon>
        <taxon>Thermomonosporaceae</taxon>
        <taxon>Actinocorallia</taxon>
    </lineage>
</organism>
<feature type="region of interest" description="Disordered" evidence="1">
    <location>
        <begin position="303"/>
        <end position="333"/>
    </location>
</feature>
<feature type="region of interest" description="Disordered" evidence="1">
    <location>
        <begin position="1"/>
        <end position="57"/>
    </location>
</feature>